<evidence type="ECO:0000313" key="3">
    <source>
        <dbReference type="EMBL" id="KAB8346113.1"/>
    </source>
</evidence>
<dbReference type="FunFam" id="1.10.405.20:FF:000001">
    <property type="entry name" value="Amine oxidase"/>
    <property type="match status" value="1"/>
</dbReference>
<dbReference type="EMBL" id="VIBQ01000013">
    <property type="protein sequence ID" value="KAB8346113.1"/>
    <property type="molecule type" value="Genomic_DNA"/>
</dbReference>
<name>A0A5N6KUV6_9ROSI</name>
<organism evidence="3 4">
    <name type="scientific">Carpinus fangiana</name>
    <dbReference type="NCBI Taxonomy" id="176857"/>
    <lineage>
        <taxon>Eukaryota</taxon>
        <taxon>Viridiplantae</taxon>
        <taxon>Streptophyta</taxon>
        <taxon>Embryophyta</taxon>
        <taxon>Tracheophyta</taxon>
        <taxon>Spermatophyta</taxon>
        <taxon>Magnoliopsida</taxon>
        <taxon>eudicotyledons</taxon>
        <taxon>Gunneridae</taxon>
        <taxon>Pentapetalae</taxon>
        <taxon>rosids</taxon>
        <taxon>fabids</taxon>
        <taxon>Fagales</taxon>
        <taxon>Betulaceae</taxon>
        <taxon>Carpinus</taxon>
    </lineage>
</organism>
<feature type="transmembrane region" description="Helical" evidence="1">
    <location>
        <begin position="476"/>
        <end position="499"/>
    </location>
</feature>
<dbReference type="Pfam" id="PF01593">
    <property type="entry name" value="Amino_oxidase"/>
    <property type="match status" value="1"/>
</dbReference>
<gene>
    <name evidence="3" type="ORF">FH972_023161</name>
</gene>
<feature type="domain" description="Amine oxidase" evidence="2">
    <location>
        <begin position="15"/>
        <end position="357"/>
    </location>
</feature>
<keyword evidence="1" id="KW-0812">Transmembrane</keyword>
<evidence type="ECO:0000313" key="4">
    <source>
        <dbReference type="Proteomes" id="UP000327013"/>
    </source>
</evidence>
<keyword evidence="1" id="KW-1133">Transmembrane helix</keyword>
<dbReference type="Proteomes" id="UP000327013">
    <property type="component" value="Unassembled WGS sequence"/>
</dbReference>
<comment type="caution">
    <text evidence="3">The sequence shown here is derived from an EMBL/GenBank/DDBJ whole genome shotgun (WGS) entry which is preliminary data.</text>
</comment>
<dbReference type="Gene3D" id="3.30.70.1990">
    <property type="match status" value="1"/>
</dbReference>
<dbReference type="Gene3D" id="3.50.50.60">
    <property type="entry name" value="FAD/NAD(P)-binding domain"/>
    <property type="match status" value="1"/>
</dbReference>
<evidence type="ECO:0000256" key="1">
    <source>
        <dbReference type="SAM" id="Phobius"/>
    </source>
</evidence>
<dbReference type="GO" id="GO:0016491">
    <property type="term" value="F:oxidoreductase activity"/>
    <property type="evidence" value="ECO:0007669"/>
    <property type="project" value="InterPro"/>
</dbReference>
<dbReference type="SUPFAM" id="SSF51905">
    <property type="entry name" value="FAD/NAD(P)-binding domain"/>
    <property type="match status" value="1"/>
</dbReference>
<dbReference type="InterPro" id="IPR036188">
    <property type="entry name" value="FAD/NAD-bd_sf"/>
</dbReference>
<dbReference type="PANTHER" id="PTHR42923:SF17">
    <property type="entry name" value="AMINE OXIDASE DOMAIN-CONTAINING PROTEIN"/>
    <property type="match status" value="1"/>
</dbReference>
<dbReference type="OrthoDB" id="5977668at2759"/>
<dbReference type="InterPro" id="IPR002937">
    <property type="entry name" value="Amino_oxidase"/>
</dbReference>
<keyword evidence="1" id="KW-0472">Membrane</keyword>
<accession>A0A5N6KUV6</accession>
<proteinExistence type="predicted"/>
<dbReference type="Gene3D" id="1.10.405.20">
    <property type="match status" value="1"/>
</dbReference>
<sequence length="511" mass="58132">MMTRKRVAIVGSGCAGLGALWALKNSNYEVHLFEADERLGGHTNTVTFRNGENECQVDTGFIVYNMATYPNLIRFLSHENVDSAPTAMTFGVSRDNGLFEWAGTSLGAVFAQRRNLWNPAMWRMIYDIVRFNQCALDLLHFEQESENNPVGANGISKSVHKPSSQQTMGEYLDQEGYSQSFRDNYLVPMTAAVWSTTPDKCSLHFPIMTLVRFMWNHHLLSTVATRPDWMTVCGGSQKYVDAILQNFPKENIHVNKPVTGVEDINGKIIVQFEEDEELFDHVILACHGDQALRIIEDGATQEERNILEAFTVSENRAILHSDLNFMPKSERAWSAWNLLFKSTKTSSNGDQVCLTYNMNILQHISRETMGHVLVTLNPQADVDPHKIQGQWTYYHPLYTPEAINAQKQLHRIQNTRNISYAGAWTKYGFHEDGFSSGLKVAIDHLGAELPFDFVDSTFSRGRRPQFGYKDLLVRAILWQVGWLIWWVELFCGICGWPLGYAASFPRRTKVE</sequence>
<dbReference type="PANTHER" id="PTHR42923">
    <property type="entry name" value="PROTOPORPHYRINOGEN OXIDASE"/>
    <property type="match status" value="1"/>
</dbReference>
<protein>
    <recommendedName>
        <fullName evidence="2">Amine oxidase domain-containing protein</fullName>
    </recommendedName>
</protein>
<dbReference type="AlphaFoldDB" id="A0A5N6KUV6"/>
<keyword evidence="4" id="KW-1185">Reference proteome</keyword>
<reference evidence="3 4" key="1">
    <citation type="submission" date="2019-06" db="EMBL/GenBank/DDBJ databases">
        <title>A chromosomal-level reference genome of Carpinus fangiana (Coryloideae, Betulaceae).</title>
        <authorList>
            <person name="Yang X."/>
            <person name="Wang Z."/>
            <person name="Zhang L."/>
            <person name="Hao G."/>
            <person name="Liu J."/>
            <person name="Yang Y."/>
        </authorList>
    </citation>
    <scope>NUCLEOTIDE SEQUENCE [LARGE SCALE GENOMIC DNA]</scope>
    <source>
        <strain evidence="3">Cfa_2016G</strain>
        <tissue evidence="3">Leaf</tissue>
    </source>
</reference>
<dbReference type="InterPro" id="IPR050464">
    <property type="entry name" value="Zeta_carotene_desat/Oxidored"/>
</dbReference>
<evidence type="ECO:0000259" key="2">
    <source>
        <dbReference type="Pfam" id="PF01593"/>
    </source>
</evidence>